<evidence type="ECO:0000313" key="4">
    <source>
        <dbReference type="Proteomes" id="UP001570511"/>
    </source>
</evidence>
<keyword evidence="4" id="KW-1185">Reference proteome</keyword>
<sequence>MPTDPHPLDVDSPEDDRGAAGEPTLSSRRYVARIETYEDAPDECTIFPQDADADELPTTWVSAEAGSYVSLEAMR</sequence>
<feature type="region of interest" description="Disordered" evidence="1">
    <location>
        <begin position="1"/>
        <end position="25"/>
    </location>
</feature>
<organism evidence="3 4">
    <name type="scientific">Halobellus rubicundus</name>
    <dbReference type="NCBI Taxonomy" id="2996466"/>
    <lineage>
        <taxon>Archaea</taxon>
        <taxon>Methanobacteriati</taxon>
        <taxon>Methanobacteriota</taxon>
        <taxon>Stenosarchaea group</taxon>
        <taxon>Halobacteria</taxon>
        <taxon>Halobacteriales</taxon>
        <taxon>Haloferacaceae</taxon>
        <taxon>Halobellus</taxon>
    </lineage>
</organism>
<dbReference type="AlphaFoldDB" id="A0ABD5M6B2"/>
<dbReference type="RefSeq" id="WP_372386490.1">
    <property type="nucleotide sequence ID" value="NZ_JBGNYA010000001.1"/>
</dbReference>
<feature type="domain" description="DUF7511" evidence="2">
    <location>
        <begin position="30"/>
        <end position="75"/>
    </location>
</feature>
<gene>
    <name evidence="3" type="ORF">OS889_00325</name>
</gene>
<evidence type="ECO:0000256" key="1">
    <source>
        <dbReference type="SAM" id="MobiDB-lite"/>
    </source>
</evidence>
<dbReference type="EMBL" id="JBGNYA010000001">
    <property type="protein sequence ID" value="MFA1609450.1"/>
    <property type="molecule type" value="Genomic_DNA"/>
</dbReference>
<protein>
    <recommendedName>
        <fullName evidence="2">DUF7511 domain-containing protein</fullName>
    </recommendedName>
</protein>
<accession>A0ABD5M6B2</accession>
<comment type="caution">
    <text evidence="3">The sequence shown here is derived from an EMBL/GenBank/DDBJ whole genome shotgun (WGS) entry which is preliminary data.</text>
</comment>
<evidence type="ECO:0000259" key="2">
    <source>
        <dbReference type="Pfam" id="PF24351"/>
    </source>
</evidence>
<proteinExistence type="predicted"/>
<name>A0ABD5M6B2_9EURY</name>
<dbReference type="Proteomes" id="UP001570511">
    <property type="component" value="Unassembled WGS sequence"/>
</dbReference>
<dbReference type="Pfam" id="PF24351">
    <property type="entry name" value="DUF7511"/>
    <property type="match status" value="1"/>
</dbReference>
<reference evidence="3 4" key="1">
    <citation type="submission" date="2024-08" db="EMBL/GenBank/DDBJ databases">
        <title>Halobellus sp. MBLA0158 whole genome sequence.</title>
        <authorList>
            <person name="Hwang C.Y."/>
            <person name="Cho E.-S."/>
            <person name="Seo M.-J."/>
        </authorList>
    </citation>
    <scope>NUCLEOTIDE SEQUENCE [LARGE SCALE GENOMIC DNA]</scope>
    <source>
        <strain evidence="3 4">MBLA0158</strain>
    </source>
</reference>
<evidence type="ECO:0000313" key="3">
    <source>
        <dbReference type="EMBL" id="MFA1609450.1"/>
    </source>
</evidence>
<dbReference type="InterPro" id="IPR055933">
    <property type="entry name" value="DUF7511"/>
</dbReference>